<gene>
    <name evidence="1" type="ORF">ZEAMMB73_Zm00001d029109</name>
</gene>
<accession>A0A1D6K2N3</accession>
<dbReference type="InParanoid" id="A0A1D6K2N3"/>
<proteinExistence type="predicted"/>
<organism evidence="1">
    <name type="scientific">Zea mays</name>
    <name type="common">Maize</name>
    <dbReference type="NCBI Taxonomy" id="4577"/>
    <lineage>
        <taxon>Eukaryota</taxon>
        <taxon>Viridiplantae</taxon>
        <taxon>Streptophyta</taxon>
        <taxon>Embryophyta</taxon>
        <taxon>Tracheophyta</taxon>
        <taxon>Spermatophyta</taxon>
        <taxon>Magnoliopsida</taxon>
        <taxon>Liliopsida</taxon>
        <taxon>Poales</taxon>
        <taxon>Poaceae</taxon>
        <taxon>PACMAD clade</taxon>
        <taxon>Panicoideae</taxon>
        <taxon>Andropogonodae</taxon>
        <taxon>Andropogoneae</taxon>
        <taxon>Tripsacinae</taxon>
        <taxon>Zea</taxon>
    </lineage>
</organism>
<dbReference type="EMBL" id="CM007647">
    <property type="protein sequence ID" value="ONL97932.1"/>
    <property type="molecule type" value="Genomic_DNA"/>
</dbReference>
<reference evidence="1" key="1">
    <citation type="submission" date="2015-12" db="EMBL/GenBank/DDBJ databases">
        <title>Update maize B73 reference genome by single molecule sequencing technologies.</title>
        <authorList>
            <consortium name="Maize Genome Sequencing Project"/>
            <person name="Ware D."/>
        </authorList>
    </citation>
    <scope>NUCLEOTIDE SEQUENCE [LARGE SCALE GENOMIC DNA]</scope>
    <source>
        <tissue evidence="1">Seedling</tissue>
    </source>
</reference>
<evidence type="ECO:0000313" key="1">
    <source>
        <dbReference type="EMBL" id="ONL97932.1"/>
    </source>
</evidence>
<dbReference type="AlphaFoldDB" id="A0A1D6K2N3"/>
<feature type="non-terminal residue" evidence="1">
    <location>
        <position position="57"/>
    </location>
</feature>
<protein>
    <submittedName>
        <fullName evidence="1">Uncharacterized protein</fullName>
    </submittedName>
</protein>
<name>A0A1D6K2N3_MAIZE</name>
<sequence length="57" mass="6364">MGALTMWLLHPSSHLHPPLSCPHTTPASFRRPGFLLGMKPLGYEYKEKRGLFSSNLG</sequence>